<dbReference type="EMBL" id="BARS01019222">
    <property type="protein sequence ID" value="GAF88469.1"/>
    <property type="molecule type" value="Genomic_DNA"/>
</dbReference>
<comment type="caution">
    <text evidence="3">The sequence shown here is derived from an EMBL/GenBank/DDBJ whole genome shotgun (WGS) entry which is preliminary data.</text>
</comment>
<feature type="region of interest" description="Disordered" evidence="1">
    <location>
        <begin position="58"/>
        <end position="84"/>
    </location>
</feature>
<evidence type="ECO:0000259" key="2">
    <source>
        <dbReference type="SMART" id="SM00834"/>
    </source>
</evidence>
<dbReference type="Pfam" id="PF09723">
    <property type="entry name" value="Zn_ribbon_8"/>
    <property type="match status" value="1"/>
</dbReference>
<accession>X0T5K4</accession>
<feature type="domain" description="Putative regulatory protein FmdB zinc ribbon" evidence="2">
    <location>
        <begin position="1"/>
        <end position="42"/>
    </location>
</feature>
<gene>
    <name evidence="3" type="ORF">S01H1_31177</name>
</gene>
<sequence>MPTYEYQCPQCKFRFEIKLKFSDNNSPVFCTRCGAKAERLFSPVPIIFKGSGFYVTDNRREEKEAPGKGKARTGNKGESEGDSR</sequence>
<evidence type="ECO:0000313" key="3">
    <source>
        <dbReference type="EMBL" id="GAF88469.1"/>
    </source>
</evidence>
<organism evidence="3">
    <name type="scientific">marine sediment metagenome</name>
    <dbReference type="NCBI Taxonomy" id="412755"/>
    <lineage>
        <taxon>unclassified sequences</taxon>
        <taxon>metagenomes</taxon>
        <taxon>ecological metagenomes</taxon>
    </lineage>
</organism>
<feature type="compositionally biased region" description="Basic and acidic residues" evidence="1">
    <location>
        <begin position="75"/>
        <end position="84"/>
    </location>
</feature>
<evidence type="ECO:0000256" key="1">
    <source>
        <dbReference type="SAM" id="MobiDB-lite"/>
    </source>
</evidence>
<dbReference type="NCBIfam" id="TIGR02605">
    <property type="entry name" value="CxxC_CxxC_SSSS"/>
    <property type="match status" value="1"/>
</dbReference>
<feature type="compositionally biased region" description="Basic and acidic residues" evidence="1">
    <location>
        <begin position="58"/>
        <end position="67"/>
    </location>
</feature>
<dbReference type="InterPro" id="IPR013429">
    <property type="entry name" value="Regulatory_FmdB_Zinc_ribbon"/>
</dbReference>
<dbReference type="AlphaFoldDB" id="X0T5K4"/>
<protein>
    <recommendedName>
        <fullName evidence="2">Putative regulatory protein FmdB zinc ribbon domain-containing protein</fullName>
    </recommendedName>
</protein>
<dbReference type="PANTHER" id="PTHR34404:SF2">
    <property type="entry name" value="CONSERVED SERINE RICH PROTEIN"/>
    <property type="match status" value="1"/>
</dbReference>
<name>X0T5K4_9ZZZZ</name>
<reference evidence="3" key="1">
    <citation type="journal article" date="2014" name="Front. Microbiol.">
        <title>High frequency of phylogenetically diverse reductive dehalogenase-homologous genes in deep subseafloor sedimentary metagenomes.</title>
        <authorList>
            <person name="Kawai M."/>
            <person name="Futagami T."/>
            <person name="Toyoda A."/>
            <person name="Takaki Y."/>
            <person name="Nishi S."/>
            <person name="Hori S."/>
            <person name="Arai W."/>
            <person name="Tsubouchi T."/>
            <person name="Morono Y."/>
            <person name="Uchiyama I."/>
            <person name="Ito T."/>
            <person name="Fujiyama A."/>
            <person name="Inagaki F."/>
            <person name="Takami H."/>
        </authorList>
    </citation>
    <scope>NUCLEOTIDE SEQUENCE</scope>
    <source>
        <strain evidence="3">Expedition CK06-06</strain>
    </source>
</reference>
<proteinExistence type="predicted"/>
<dbReference type="SMART" id="SM00834">
    <property type="entry name" value="CxxC_CXXC_SSSS"/>
    <property type="match status" value="1"/>
</dbReference>
<dbReference type="PANTHER" id="PTHR34404">
    <property type="entry name" value="REGULATORY PROTEIN, FMDB FAMILY"/>
    <property type="match status" value="1"/>
</dbReference>